<feature type="region of interest" description="Disordered" evidence="1">
    <location>
        <begin position="1"/>
        <end position="39"/>
    </location>
</feature>
<feature type="compositionally biased region" description="Polar residues" evidence="1">
    <location>
        <begin position="189"/>
        <end position="213"/>
    </location>
</feature>
<protein>
    <submittedName>
        <fullName evidence="2">Uncharacterized protein</fullName>
    </submittedName>
</protein>
<evidence type="ECO:0000313" key="2">
    <source>
        <dbReference type="EMBL" id="KAF5362862.1"/>
    </source>
</evidence>
<gene>
    <name evidence="2" type="ORF">D9758_007024</name>
</gene>
<name>A0A8H5GDC8_9AGAR</name>
<keyword evidence="3" id="KW-1185">Reference proteome</keyword>
<feature type="compositionally biased region" description="Basic and acidic residues" evidence="1">
    <location>
        <begin position="1"/>
        <end position="12"/>
    </location>
</feature>
<accession>A0A8H5GDC8</accession>
<proteinExistence type="predicted"/>
<dbReference type="Proteomes" id="UP000559256">
    <property type="component" value="Unassembled WGS sequence"/>
</dbReference>
<organism evidence="2 3">
    <name type="scientific">Tetrapyrgos nigripes</name>
    <dbReference type="NCBI Taxonomy" id="182062"/>
    <lineage>
        <taxon>Eukaryota</taxon>
        <taxon>Fungi</taxon>
        <taxon>Dikarya</taxon>
        <taxon>Basidiomycota</taxon>
        <taxon>Agaricomycotina</taxon>
        <taxon>Agaricomycetes</taxon>
        <taxon>Agaricomycetidae</taxon>
        <taxon>Agaricales</taxon>
        <taxon>Marasmiineae</taxon>
        <taxon>Marasmiaceae</taxon>
        <taxon>Tetrapyrgos</taxon>
    </lineage>
</organism>
<comment type="caution">
    <text evidence="2">The sequence shown here is derived from an EMBL/GenBank/DDBJ whole genome shotgun (WGS) entry which is preliminary data.</text>
</comment>
<sequence>MSNSRRPQDRKTSHQYSTQSARDPPPAYSTSGNINNNQDHSNIRVVHNTIHGSQHVSASHNSSATTGFHNTQHLTTVFSHNIDSNQWDSNNRVEGNVGSFNGTGIQQFMSSSGPNATPFPDRVPRNFTSGSWYSDNHNSNHASSGNIISNNRDSFNATVQERLAANSANTYQSLRNQPNATESHRYNMNQHQSTTSHNSQLLSAQRQSGSTIWSNNVNSNHSDLNNRIEGNARAFNGVSMDQSPISAITGARARNNPFTQNVPLDPNTAGDITAYSHNENSNHFNSRNSISNNTDSFNSAGAVNPWQGLNLQVEQVVAACRSLGYKDEELQDLRLEYWHHEVLKLCLGDNHDGRGADQSAHDLLHQLMQKIRRHRAKGHTIPNKTRRLTSSSIPFDAAYRDML</sequence>
<dbReference type="AlphaFoldDB" id="A0A8H5GDC8"/>
<feature type="compositionally biased region" description="Polar residues" evidence="1">
    <location>
        <begin position="28"/>
        <end position="39"/>
    </location>
</feature>
<evidence type="ECO:0000313" key="3">
    <source>
        <dbReference type="Proteomes" id="UP000559256"/>
    </source>
</evidence>
<reference evidence="2 3" key="1">
    <citation type="journal article" date="2020" name="ISME J.">
        <title>Uncovering the hidden diversity of litter-decomposition mechanisms in mushroom-forming fungi.</title>
        <authorList>
            <person name="Floudas D."/>
            <person name="Bentzer J."/>
            <person name="Ahren D."/>
            <person name="Johansson T."/>
            <person name="Persson P."/>
            <person name="Tunlid A."/>
        </authorList>
    </citation>
    <scope>NUCLEOTIDE SEQUENCE [LARGE SCALE GENOMIC DNA]</scope>
    <source>
        <strain evidence="2 3">CBS 291.85</strain>
    </source>
</reference>
<feature type="region of interest" description="Disordered" evidence="1">
    <location>
        <begin position="189"/>
        <end position="219"/>
    </location>
</feature>
<evidence type="ECO:0000256" key="1">
    <source>
        <dbReference type="SAM" id="MobiDB-lite"/>
    </source>
</evidence>
<dbReference type="EMBL" id="JAACJM010000036">
    <property type="protein sequence ID" value="KAF5362862.1"/>
    <property type="molecule type" value="Genomic_DNA"/>
</dbReference>